<evidence type="ECO:0000313" key="1">
    <source>
        <dbReference type="EMBL" id="EGY28947.1"/>
    </source>
</evidence>
<accession>G2GZ81</accession>
<reference evidence="1 2" key="1">
    <citation type="journal article" date="2012" name="Genome Res.">
        <title>Genomic basis of endosymbiont-conferred protection against an insect parasitoid.</title>
        <authorList>
            <person name="Hansen A.K."/>
            <person name="Vorburger C."/>
            <person name="Moran N.A."/>
        </authorList>
    </citation>
    <scope>NUCLEOTIDE SEQUENCE [LARGE SCALE GENOMIC DNA]</scope>
    <source>
        <strain evidence="2">R5.15</strain>
    </source>
</reference>
<dbReference type="AlphaFoldDB" id="G2GZ81"/>
<comment type="caution">
    <text evidence="1">The sequence shown here is derived from an EMBL/GenBank/DDBJ whole genome shotgun (WGS) entry which is preliminary data.</text>
</comment>
<gene>
    <name evidence="1" type="ORF">Rin_00010960</name>
</gene>
<keyword evidence="2" id="KW-1185">Reference proteome</keyword>
<organism evidence="1 2">
    <name type="scientific">Candidatus Regiella insecticola 5.15</name>
    <dbReference type="NCBI Taxonomy" id="1005043"/>
    <lineage>
        <taxon>Bacteria</taxon>
        <taxon>Pseudomonadati</taxon>
        <taxon>Pseudomonadota</taxon>
        <taxon>Gammaproteobacteria</taxon>
        <taxon>Enterobacterales</taxon>
        <taxon>Enterobacteriaceae</taxon>
        <taxon>aphid secondary symbionts</taxon>
        <taxon>Candidatus Regiella</taxon>
    </lineage>
</organism>
<protein>
    <submittedName>
        <fullName evidence="1">Uncharacterized protein</fullName>
    </submittedName>
</protein>
<proteinExistence type="predicted"/>
<evidence type="ECO:0000313" key="2">
    <source>
        <dbReference type="Proteomes" id="UP000004116"/>
    </source>
</evidence>
<name>G2GZ81_9ENTR</name>
<dbReference type="Proteomes" id="UP000004116">
    <property type="component" value="Unassembled WGS sequence"/>
</dbReference>
<dbReference type="EMBL" id="AGCA01000278">
    <property type="protein sequence ID" value="EGY28947.1"/>
    <property type="molecule type" value="Genomic_DNA"/>
</dbReference>
<sequence>MVIKDIHLEDISMPKVIFDNIGVQIRKKTDQGQDLVEDSNDPDAYLNLSKLSGVIENQPVAIADLSGINRSALETLILPWSPRVKINPSYAETDFITWRNDREFDALRYFAAKDPHFVFEYYQHPTPVKELISPVLTGIRESVGVGWMAINKLQSNYEKTEVNVYFGNNDYKLMAPGIKENEK</sequence>